<proteinExistence type="predicted"/>
<evidence type="ECO:0000313" key="2">
    <source>
        <dbReference type="EMBL" id="KAH3751506.1"/>
    </source>
</evidence>
<protein>
    <submittedName>
        <fullName evidence="2">Uncharacterized protein</fullName>
    </submittedName>
</protein>
<reference evidence="2" key="1">
    <citation type="journal article" date="2019" name="bioRxiv">
        <title>The Genome of the Zebra Mussel, Dreissena polymorpha: A Resource for Invasive Species Research.</title>
        <authorList>
            <person name="McCartney M.A."/>
            <person name="Auch B."/>
            <person name="Kono T."/>
            <person name="Mallez S."/>
            <person name="Zhang Y."/>
            <person name="Obille A."/>
            <person name="Becker A."/>
            <person name="Abrahante J.E."/>
            <person name="Garbe J."/>
            <person name="Badalamenti J.P."/>
            <person name="Herman A."/>
            <person name="Mangelson H."/>
            <person name="Liachko I."/>
            <person name="Sullivan S."/>
            <person name="Sone E.D."/>
            <person name="Koren S."/>
            <person name="Silverstein K.A.T."/>
            <person name="Beckman K.B."/>
            <person name="Gohl D.M."/>
        </authorList>
    </citation>
    <scope>NUCLEOTIDE SEQUENCE</scope>
    <source>
        <strain evidence="2">Duluth1</strain>
        <tissue evidence="2">Whole animal</tissue>
    </source>
</reference>
<keyword evidence="3" id="KW-1185">Reference proteome</keyword>
<evidence type="ECO:0000256" key="1">
    <source>
        <dbReference type="SAM" id="MobiDB-lite"/>
    </source>
</evidence>
<accession>A0A9D4DLP8</accession>
<evidence type="ECO:0000313" key="3">
    <source>
        <dbReference type="Proteomes" id="UP000828390"/>
    </source>
</evidence>
<reference evidence="2" key="2">
    <citation type="submission" date="2020-11" db="EMBL/GenBank/DDBJ databases">
        <authorList>
            <person name="McCartney M.A."/>
            <person name="Auch B."/>
            <person name="Kono T."/>
            <person name="Mallez S."/>
            <person name="Becker A."/>
            <person name="Gohl D.M."/>
            <person name="Silverstein K.A.T."/>
            <person name="Koren S."/>
            <person name="Bechman K.B."/>
            <person name="Herman A."/>
            <person name="Abrahante J.E."/>
            <person name="Garbe J."/>
        </authorList>
    </citation>
    <scope>NUCLEOTIDE SEQUENCE</scope>
    <source>
        <strain evidence="2">Duluth1</strain>
        <tissue evidence="2">Whole animal</tissue>
    </source>
</reference>
<dbReference type="Proteomes" id="UP000828390">
    <property type="component" value="Unassembled WGS sequence"/>
</dbReference>
<sequence>MTCGENEYDQRQIILGQIDLVRRGIEGEWLSDLAGFAFRMGIAMCGEAWIERHIATIPDWAKWSSGRPPCRDLLKEDSSGGEERGHTTPVEVPSNSRTSNDAEC</sequence>
<gene>
    <name evidence="2" type="ORF">DPMN_186067</name>
</gene>
<feature type="compositionally biased region" description="Polar residues" evidence="1">
    <location>
        <begin position="93"/>
        <end position="104"/>
    </location>
</feature>
<dbReference type="EMBL" id="JAIWYP010000010">
    <property type="protein sequence ID" value="KAH3751506.1"/>
    <property type="molecule type" value="Genomic_DNA"/>
</dbReference>
<name>A0A9D4DLP8_DREPO</name>
<organism evidence="2 3">
    <name type="scientific">Dreissena polymorpha</name>
    <name type="common">Zebra mussel</name>
    <name type="synonym">Mytilus polymorpha</name>
    <dbReference type="NCBI Taxonomy" id="45954"/>
    <lineage>
        <taxon>Eukaryota</taxon>
        <taxon>Metazoa</taxon>
        <taxon>Spiralia</taxon>
        <taxon>Lophotrochozoa</taxon>
        <taxon>Mollusca</taxon>
        <taxon>Bivalvia</taxon>
        <taxon>Autobranchia</taxon>
        <taxon>Heteroconchia</taxon>
        <taxon>Euheterodonta</taxon>
        <taxon>Imparidentia</taxon>
        <taxon>Neoheterodontei</taxon>
        <taxon>Myida</taxon>
        <taxon>Dreissenoidea</taxon>
        <taxon>Dreissenidae</taxon>
        <taxon>Dreissena</taxon>
    </lineage>
</organism>
<feature type="compositionally biased region" description="Basic and acidic residues" evidence="1">
    <location>
        <begin position="71"/>
        <end position="86"/>
    </location>
</feature>
<dbReference type="AlphaFoldDB" id="A0A9D4DLP8"/>
<feature type="region of interest" description="Disordered" evidence="1">
    <location>
        <begin position="71"/>
        <end position="104"/>
    </location>
</feature>
<comment type="caution">
    <text evidence="2">The sequence shown here is derived from an EMBL/GenBank/DDBJ whole genome shotgun (WGS) entry which is preliminary data.</text>
</comment>